<dbReference type="AlphaFoldDB" id="A0AAE1ISW8"/>
<evidence type="ECO:0000256" key="2">
    <source>
        <dbReference type="ARBA" id="ARBA00023121"/>
    </source>
</evidence>
<dbReference type="GO" id="GO:0008289">
    <property type="term" value="F:lipid binding"/>
    <property type="evidence" value="ECO:0007669"/>
    <property type="project" value="UniProtKB-KW"/>
</dbReference>
<reference evidence="5" key="1">
    <citation type="submission" date="2023-10" db="EMBL/GenBank/DDBJ databases">
        <title>Chromosome-level genome of the transformable northern wattle, Acacia crassicarpa.</title>
        <authorList>
            <person name="Massaro I."/>
            <person name="Sinha N.R."/>
            <person name="Poethig S."/>
            <person name="Leichty A.R."/>
        </authorList>
    </citation>
    <scope>NUCLEOTIDE SEQUENCE</scope>
    <source>
        <strain evidence="5">Acra3RX</strain>
        <tissue evidence="5">Leaf</tissue>
    </source>
</reference>
<proteinExistence type="predicted"/>
<name>A0AAE1ISW8_9FABA</name>
<dbReference type="SUPFAM" id="SSF47699">
    <property type="entry name" value="Bifunctional inhibitor/lipid-transfer protein/seed storage 2S albumin"/>
    <property type="match status" value="1"/>
</dbReference>
<keyword evidence="3" id="KW-0732">Signal</keyword>
<dbReference type="Pfam" id="PF00234">
    <property type="entry name" value="Tryp_alpha_amyl"/>
    <property type="match status" value="1"/>
</dbReference>
<dbReference type="InterPro" id="IPR036312">
    <property type="entry name" value="Bifun_inhib/LTP/seed_sf"/>
</dbReference>
<dbReference type="PANTHER" id="PTHR33214">
    <property type="entry name" value="BIFUNCTIONAL INHIBITOR/LIPID-TRANSFER PROTEIN/SEED STORAGE 2S ALBUMIN SUPERFAMILY PROTEIN"/>
    <property type="match status" value="1"/>
</dbReference>
<keyword evidence="1" id="KW-0813">Transport</keyword>
<protein>
    <recommendedName>
        <fullName evidence="4">Bifunctional inhibitor/plant lipid transfer protein/seed storage helical domain-containing protein</fullName>
    </recommendedName>
</protein>
<sequence>MAMKKMMCVMSLTVMVVLILAAVDLPHMAEAVTCTPLSLSPCAAAISSSSPPSSLCCQRLMEQKPCLCEYLKNPSLKQYVNSPGAKKIASSCKVPLPSC</sequence>
<dbReference type="InterPro" id="IPR016140">
    <property type="entry name" value="Bifunc_inhib/LTP/seed_store"/>
</dbReference>
<dbReference type="Gene3D" id="1.10.110.10">
    <property type="entry name" value="Plant lipid-transfer and hydrophobic proteins"/>
    <property type="match status" value="1"/>
</dbReference>
<organism evidence="5 6">
    <name type="scientific">Acacia crassicarpa</name>
    <name type="common">northern wattle</name>
    <dbReference type="NCBI Taxonomy" id="499986"/>
    <lineage>
        <taxon>Eukaryota</taxon>
        <taxon>Viridiplantae</taxon>
        <taxon>Streptophyta</taxon>
        <taxon>Embryophyta</taxon>
        <taxon>Tracheophyta</taxon>
        <taxon>Spermatophyta</taxon>
        <taxon>Magnoliopsida</taxon>
        <taxon>eudicotyledons</taxon>
        <taxon>Gunneridae</taxon>
        <taxon>Pentapetalae</taxon>
        <taxon>rosids</taxon>
        <taxon>fabids</taxon>
        <taxon>Fabales</taxon>
        <taxon>Fabaceae</taxon>
        <taxon>Caesalpinioideae</taxon>
        <taxon>mimosoid clade</taxon>
        <taxon>Acacieae</taxon>
        <taxon>Acacia</taxon>
    </lineage>
</organism>
<dbReference type="EMBL" id="JAWXYG010000013">
    <property type="protein sequence ID" value="KAK4256126.1"/>
    <property type="molecule type" value="Genomic_DNA"/>
</dbReference>
<feature type="chain" id="PRO_5042028535" description="Bifunctional inhibitor/plant lipid transfer protein/seed storage helical domain-containing protein" evidence="3">
    <location>
        <begin position="32"/>
        <end position="99"/>
    </location>
</feature>
<dbReference type="Proteomes" id="UP001293593">
    <property type="component" value="Unassembled WGS sequence"/>
</dbReference>
<evidence type="ECO:0000259" key="4">
    <source>
        <dbReference type="Pfam" id="PF00234"/>
    </source>
</evidence>
<dbReference type="PANTHER" id="PTHR33214:SF69">
    <property type="entry name" value="BIFUNCTIONAL INHIBITOR_LIPID-TRANSFER PROTEIN_SEED STORAGE 2S ALBUMIN SUPERFAMILY PROTEIN"/>
    <property type="match status" value="1"/>
</dbReference>
<evidence type="ECO:0000313" key="5">
    <source>
        <dbReference type="EMBL" id="KAK4256126.1"/>
    </source>
</evidence>
<accession>A0AAE1ISW8</accession>
<evidence type="ECO:0000256" key="3">
    <source>
        <dbReference type="SAM" id="SignalP"/>
    </source>
</evidence>
<evidence type="ECO:0000256" key="1">
    <source>
        <dbReference type="ARBA" id="ARBA00022448"/>
    </source>
</evidence>
<evidence type="ECO:0000313" key="6">
    <source>
        <dbReference type="Proteomes" id="UP001293593"/>
    </source>
</evidence>
<feature type="domain" description="Bifunctional inhibitor/plant lipid transfer protein/seed storage helical" evidence="4">
    <location>
        <begin position="37"/>
        <end position="99"/>
    </location>
</feature>
<gene>
    <name evidence="5" type="ORF">QN277_009034</name>
</gene>
<keyword evidence="2" id="KW-0446">Lipid-binding</keyword>
<keyword evidence="6" id="KW-1185">Reference proteome</keyword>
<dbReference type="InterPro" id="IPR033872">
    <property type="entry name" value="nsLTP2"/>
</dbReference>
<comment type="caution">
    <text evidence="5">The sequence shown here is derived from an EMBL/GenBank/DDBJ whole genome shotgun (WGS) entry which is preliminary data.</text>
</comment>
<feature type="signal peptide" evidence="3">
    <location>
        <begin position="1"/>
        <end position="31"/>
    </location>
</feature>
<dbReference type="GO" id="GO:0006869">
    <property type="term" value="P:lipid transport"/>
    <property type="evidence" value="ECO:0007669"/>
    <property type="project" value="InterPro"/>
</dbReference>